<protein>
    <recommendedName>
        <fullName evidence="1">RNA-directed DNA polymerase</fullName>
        <ecNumber evidence="1">2.7.7.49</ecNumber>
    </recommendedName>
</protein>
<keyword evidence="3" id="KW-0808">Transferase</keyword>
<dbReference type="PROSITE" id="PS50175">
    <property type="entry name" value="ASP_PROT_RETROV"/>
    <property type="match status" value="1"/>
</dbReference>
<keyword evidence="6" id="KW-0255">Endonuclease</keyword>
<proteinExistence type="predicted"/>
<dbReference type="Gene3D" id="3.30.70.270">
    <property type="match status" value="2"/>
</dbReference>
<keyword evidence="2" id="KW-0645">Protease</keyword>
<organism evidence="12 13">
    <name type="scientific">Trichogramma kaykai</name>
    <dbReference type="NCBI Taxonomy" id="54128"/>
    <lineage>
        <taxon>Eukaryota</taxon>
        <taxon>Metazoa</taxon>
        <taxon>Ecdysozoa</taxon>
        <taxon>Arthropoda</taxon>
        <taxon>Hexapoda</taxon>
        <taxon>Insecta</taxon>
        <taxon>Pterygota</taxon>
        <taxon>Neoptera</taxon>
        <taxon>Endopterygota</taxon>
        <taxon>Hymenoptera</taxon>
        <taxon>Apocrita</taxon>
        <taxon>Proctotrupomorpha</taxon>
        <taxon>Chalcidoidea</taxon>
        <taxon>Trichogrammatidae</taxon>
        <taxon>Trichogramma</taxon>
    </lineage>
</organism>
<dbReference type="Pfam" id="PF00078">
    <property type="entry name" value="RVT_1"/>
    <property type="match status" value="1"/>
</dbReference>
<dbReference type="FunFam" id="3.10.10.10:FF:000007">
    <property type="entry name" value="Retrovirus-related Pol polyprotein from transposon 17.6-like Protein"/>
    <property type="match status" value="1"/>
</dbReference>
<evidence type="ECO:0000256" key="8">
    <source>
        <dbReference type="ARBA" id="ARBA00022918"/>
    </source>
</evidence>
<dbReference type="GO" id="GO:0008233">
    <property type="term" value="F:peptidase activity"/>
    <property type="evidence" value="ECO:0007669"/>
    <property type="project" value="UniProtKB-KW"/>
</dbReference>
<reference evidence="12 13" key="1">
    <citation type="journal article" date="2024" name="bioRxiv">
        <title>A reference genome for Trichogramma kaykai: A tiny desert-dwelling parasitoid wasp with competing sex-ratio distorters.</title>
        <authorList>
            <person name="Culotta J."/>
            <person name="Lindsey A.R."/>
        </authorList>
    </citation>
    <scope>NUCLEOTIDE SEQUENCE [LARGE SCALE GENOMIC DNA]</scope>
    <source>
        <strain evidence="12 13">KSX58</strain>
    </source>
</reference>
<feature type="domain" description="Peptidase A2" evidence="10">
    <location>
        <begin position="1"/>
        <end position="70"/>
    </location>
</feature>
<dbReference type="InterPro" id="IPR043128">
    <property type="entry name" value="Rev_trsase/Diguanyl_cyclase"/>
</dbReference>
<dbReference type="Pfam" id="PF17919">
    <property type="entry name" value="RT_RNaseH_2"/>
    <property type="match status" value="1"/>
</dbReference>
<dbReference type="CDD" id="cd01647">
    <property type="entry name" value="RT_LTR"/>
    <property type="match status" value="1"/>
</dbReference>
<dbReference type="Proteomes" id="UP001627154">
    <property type="component" value="Unassembled WGS sequence"/>
</dbReference>
<evidence type="ECO:0000313" key="13">
    <source>
        <dbReference type="Proteomes" id="UP001627154"/>
    </source>
</evidence>
<dbReference type="InterPro" id="IPR021109">
    <property type="entry name" value="Peptidase_aspartic_dom_sf"/>
</dbReference>
<dbReference type="Pfam" id="PF17921">
    <property type="entry name" value="Integrase_H2C2"/>
    <property type="match status" value="1"/>
</dbReference>
<keyword evidence="9" id="KW-0511">Multifunctional enzyme</keyword>
<evidence type="ECO:0000256" key="6">
    <source>
        <dbReference type="ARBA" id="ARBA00022759"/>
    </source>
</evidence>
<keyword evidence="13" id="KW-1185">Reference proteome</keyword>
<evidence type="ECO:0000259" key="10">
    <source>
        <dbReference type="PROSITE" id="PS50175"/>
    </source>
</evidence>
<gene>
    <name evidence="12" type="ORF">TKK_008018</name>
</gene>
<dbReference type="InterPro" id="IPR050951">
    <property type="entry name" value="Retrovirus_Pol_polyprotein"/>
</dbReference>
<evidence type="ECO:0000259" key="11">
    <source>
        <dbReference type="PROSITE" id="PS50878"/>
    </source>
</evidence>
<feature type="domain" description="Reverse transcriptase" evidence="11">
    <location>
        <begin position="173"/>
        <end position="351"/>
    </location>
</feature>
<dbReference type="FunFam" id="3.30.70.270:FF:000020">
    <property type="entry name" value="Transposon Tf2-6 polyprotein-like Protein"/>
    <property type="match status" value="1"/>
</dbReference>
<keyword evidence="4" id="KW-0548">Nucleotidyltransferase</keyword>
<dbReference type="InterPro" id="IPR001995">
    <property type="entry name" value="Peptidase_A2_cat"/>
</dbReference>
<dbReference type="EMBL" id="JBJJXI010000059">
    <property type="protein sequence ID" value="KAL3398927.1"/>
    <property type="molecule type" value="Genomic_DNA"/>
</dbReference>
<dbReference type="SUPFAM" id="SSF50630">
    <property type="entry name" value="Acid proteases"/>
    <property type="match status" value="1"/>
</dbReference>
<keyword evidence="7" id="KW-0378">Hydrolase</keyword>
<dbReference type="PANTHER" id="PTHR37984:SF5">
    <property type="entry name" value="PROTEIN NYNRIN-LIKE"/>
    <property type="match status" value="1"/>
</dbReference>
<evidence type="ECO:0000256" key="4">
    <source>
        <dbReference type="ARBA" id="ARBA00022695"/>
    </source>
</evidence>
<dbReference type="InterPro" id="IPR000477">
    <property type="entry name" value="RT_dom"/>
</dbReference>
<dbReference type="GO" id="GO:0006508">
    <property type="term" value="P:proteolysis"/>
    <property type="evidence" value="ECO:0007669"/>
    <property type="project" value="UniProtKB-KW"/>
</dbReference>
<dbReference type="EC" id="2.7.7.49" evidence="1"/>
<dbReference type="Gene3D" id="3.10.10.10">
    <property type="entry name" value="HIV Type 1 Reverse Transcriptase, subunit A, domain 1"/>
    <property type="match status" value="1"/>
</dbReference>
<dbReference type="GO" id="GO:0003964">
    <property type="term" value="F:RNA-directed DNA polymerase activity"/>
    <property type="evidence" value="ECO:0007669"/>
    <property type="project" value="UniProtKB-KW"/>
</dbReference>
<keyword evidence="5" id="KW-0540">Nuclease</keyword>
<evidence type="ECO:0000256" key="7">
    <source>
        <dbReference type="ARBA" id="ARBA00022801"/>
    </source>
</evidence>
<evidence type="ECO:0000256" key="5">
    <source>
        <dbReference type="ARBA" id="ARBA00022722"/>
    </source>
</evidence>
<evidence type="ECO:0000256" key="2">
    <source>
        <dbReference type="ARBA" id="ARBA00022670"/>
    </source>
</evidence>
<keyword evidence="8" id="KW-0695">RNA-directed DNA polymerase</keyword>
<dbReference type="PROSITE" id="PS50878">
    <property type="entry name" value="RT_POL"/>
    <property type="match status" value="1"/>
</dbReference>
<dbReference type="InterPro" id="IPR043502">
    <property type="entry name" value="DNA/RNA_pol_sf"/>
</dbReference>
<sequence length="740" mass="83416">MIDTGAEISVCPKGDADNSSLSDMVLHAANGSTIKTYGSSNIDLNFGLRRKMEWSFVRAEVPYSIFGADALVHFDLLPHLKDKRLIDNTTGLFAQGHLAPAIVHGISIVDPSHPLAHILQKHSQVFNSQAATSTRATNVFHSLPTTGDPIAQRARRLTPEKLKAVKQQFAKWREEGICRPSDSPWASPIHIVPKKTPGEFRVCGDYRKLNSVTKPNRYPVPNLHDFTSILDGNKVFSTLDLYQAFHQIPMAPDDVQKTALITPIGLFEFLFMPFGLRNASQTFQKYVKEALGDLPFLFVYIDDVLVASQDEEQHLKHLEIVLDRLDKYGLRLNLEKCVFAQPEVNFLSHKVSQFGYSPLNDKVQAILDFPQPTTIDELRRYLGLLNFYRSFIKHAAHLLAPLNALIVGAKKKDSTPILWSNAADRAFQESKQALANATLLSYPRENAKPRLVTDASTIAAGAALEQETDTGWKPLGFFSKKFTSGQRKYALYDLEFTAIFLAIKYFHSYLKGSEFDVLCDHKPLQYAFVQSPEQVPLVRQRQLSFISQYTTRIKYLPGKDNPVADALSRIDTGSLSLQDAGCVDAFALPTDISIKLLAEAQSADEELPLILDNPDFDLKLRRLEWLDRSNKVFHIYCDVGDEIIRPYIPKSLRQEAISIVHNLSHDGPGATNKLIHRKFVWPSMSKDVKQFCKVCIPCQQNKISRHNKLVPAKFDLPDQRFSHVHIDILRSMRAMAILML</sequence>
<evidence type="ECO:0000256" key="3">
    <source>
        <dbReference type="ARBA" id="ARBA00022679"/>
    </source>
</evidence>
<evidence type="ECO:0000256" key="1">
    <source>
        <dbReference type="ARBA" id="ARBA00012493"/>
    </source>
</evidence>
<dbReference type="InterPro" id="IPR041588">
    <property type="entry name" value="Integrase_H2C2"/>
</dbReference>
<evidence type="ECO:0000313" key="12">
    <source>
        <dbReference type="EMBL" id="KAL3398927.1"/>
    </source>
</evidence>
<comment type="caution">
    <text evidence="12">The sequence shown here is derived from an EMBL/GenBank/DDBJ whole genome shotgun (WGS) entry which is preliminary data.</text>
</comment>
<dbReference type="AlphaFoldDB" id="A0ABD2X0Z7"/>
<dbReference type="GO" id="GO:0004519">
    <property type="term" value="F:endonuclease activity"/>
    <property type="evidence" value="ECO:0007669"/>
    <property type="project" value="UniProtKB-KW"/>
</dbReference>
<dbReference type="SUPFAM" id="SSF56672">
    <property type="entry name" value="DNA/RNA polymerases"/>
    <property type="match status" value="1"/>
</dbReference>
<dbReference type="CDD" id="cd09274">
    <property type="entry name" value="RNase_HI_RT_Ty3"/>
    <property type="match status" value="1"/>
</dbReference>
<name>A0ABD2X0Z7_9HYME</name>
<accession>A0ABD2X0Z7</accession>
<dbReference type="InterPro" id="IPR041577">
    <property type="entry name" value="RT_RNaseH_2"/>
</dbReference>
<evidence type="ECO:0000256" key="9">
    <source>
        <dbReference type="ARBA" id="ARBA00023268"/>
    </source>
</evidence>
<dbReference type="Gene3D" id="1.10.340.70">
    <property type="match status" value="1"/>
</dbReference>
<dbReference type="PANTHER" id="PTHR37984">
    <property type="entry name" value="PROTEIN CBG26694"/>
    <property type="match status" value="1"/>
</dbReference>